<dbReference type="PROSITE" id="PS00136">
    <property type="entry name" value="SUBTILASE_ASP"/>
    <property type="match status" value="1"/>
</dbReference>
<feature type="chain" id="PRO_5004793879" evidence="7">
    <location>
        <begin position="21"/>
        <end position="500"/>
    </location>
</feature>
<reference evidence="9 10" key="1">
    <citation type="journal article" date="2014" name="Genome Announc.">
        <title>Genome Sequence and Methylome of Soil Bacterium Gemmatirosa kalamazoonensis KBS708T, a Member of the Rarely Cultivated Gemmatimonadetes Phylum.</title>
        <authorList>
            <person name="Debruyn J.M."/>
            <person name="Radosevich M."/>
            <person name="Wommack K.E."/>
            <person name="Polson S.W."/>
            <person name="Hauser L.J."/>
            <person name="Fawaz M.N."/>
            <person name="Korlach J."/>
            <person name="Tsai Y.C."/>
        </authorList>
    </citation>
    <scope>NUCLEOTIDE SEQUENCE [LARGE SCALE GENOMIC DNA]</scope>
    <source>
        <strain evidence="9 10">KBS708</strain>
    </source>
</reference>
<dbReference type="GO" id="GO:0006508">
    <property type="term" value="P:proteolysis"/>
    <property type="evidence" value="ECO:0007669"/>
    <property type="project" value="UniProtKB-KW"/>
</dbReference>
<dbReference type="InterPro" id="IPR023828">
    <property type="entry name" value="Peptidase_S8_Ser-AS"/>
</dbReference>
<evidence type="ECO:0000256" key="3">
    <source>
        <dbReference type="ARBA" id="ARBA00022801"/>
    </source>
</evidence>
<accession>W0RCF0</accession>
<evidence type="ECO:0000256" key="1">
    <source>
        <dbReference type="ARBA" id="ARBA00011073"/>
    </source>
</evidence>
<dbReference type="InterPro" id="IPR037045">
    <property type="entry name" value="S8pro/Inhibitor_I9_sf"/>
</dbReference>
<dbReference type="InterPro" id="IPR015500">
    <property type="entry name" value="Peptidase_S8_subtilisin-rel"/>
</dbReference>
<dbReference type="GO" id="GO:0004252">
    <property type="term" value="F:serine-type endopeptidase activity"/>
    <property type="evidence" value="ECO:0007669"/>
    <property type="project" value="UniProtKB-UniRule"/>
</dbReference>
<organism evidence="9 10">
    <name type="scientific">Gemmatirosa kalamazoonensis</name>
    <dbReference type="NCBI Taxonomy" id="861299"/>
    <lineage>
        <taxon>Bacteria</taxon>
        <taxon>Pseudomonadati</taxon>
        <taxon>Gemmatimonadota</taxon>
        <taxon>Gemmatimonadia</taxon>
        <taxon>Gemmatimonadales</taxon>
        <taxon>Gemmatimonadaceae</taxon>
        <taxon>Gemmatirosa</taxon>
    </lineage>
</organism>
<keyword evidence="2 5" id="KW-0645">Protease</keyword>
<dbReference type="SUPFAM" id="SSF52743">
    <property type="entry name" value="Subtilisin-like"/>
    <property type="match status" value="1"/>
</dbReference>
<dbReference type="SUPFAM" id="SSF49299">
    <property type="entry name" value="PKD domain"/>
    <property type="match status" value="1"/>
</dbReference>
<gene>
    <name evidence="9" type="ORF">J421_0585</name>
</gene>
<keyword evidence="3 5" id="KW-0378">Hydrolase</keyword>
<dbReference type="InterPro" id="IPR000601">
    <property type="entry name" value="PKD_dom"/>
</dbReference>
<dbReference type="InParanoid" id="W0RCF0"/>
<dbReference type="eggNOG" id="COG1404">
    <property type="taxonomic scope" value="Bacteria"/>
</dbReference>
<comment type="similarity">
    <text evidence="1 5 6">Belongs to the peptidase S8 family.</text>
</comment>
<dbReference type="SMART" id="SM00089">
    <property type="entry name" value="PKD"/>
    <property type="match status" value="1"/>
</dbReference>
<dbReference type="Gene3D" id="2.60.40.10">
    <property type="entry name" value="Immunoglobulins"/>
    <property type="match status" value="1"/>
</dbReference>
<evidence type="ECO:0000256" key="7">
    <source>
        <dbReference type="SAM" id="SignalP"/>
    </source>
</evidence>
<protein>
    <submittedName>
        <fullName evidence="9">Peptidase S8 and S53 subtilisin kexin sedolisin</fullName>
    </submittedName>
</protein>
<dbReference type="AlphaFoldDB" id="W0RCF0"/>
<dbReference type="Pfam" id="PF18911">
    <property type="entry name" value="PKD_4"/>
    <property type="match status" value="1"/>
</dbReference>
<dbReference type="PROSITE" id="PS51892">
    <property type="entry name" value="SUBTILASE"/>
    <property type="match status" value="1"/>
</dbReference>
<dbReference type="HOGENOM" id="CLU_011263_1_7_0"/>
<dbReference type="PROSITE" id="PS00138">
    <property type="entry name" value="SUBTILASE_SER"/>
    <property type="match status" value="1"/>
</dbReference>
<dbReference type="InterPro" id="IPR023827">
    <property type="entry name" value="Peptidase_S8_Asp-AS"/>
</dbReference>
<dbReference type="InterPro" id="IPR050131">
    <property type="entry name" value="Peptidase_S8_subtilisin-like"/>
</dbReference>
<evidence type="ECO:0000313" key="9">
    <source>
        <dbReference type="EMBL" id="AHG88122.1"/>
    </source>
</evidence>
<sequence length="500" mass="50202">MRATMLGTTAVAVGTLAGLAACGDAPAPTAATRTTDLHVVAPSFTSAAASVPIAGSYIVVFRSDVVDPSAVARDLASRHAGTLAHLYTSALKGAALALSAADAARLASDPRVALVEQDQEIRAAGVESPTPSWGIDRVDQRALPLDNSYTYDTDGTGVSVYILDTGIYFAHPDFGGRAVTGVDEVTPGGTAADCHGHGTHVAGTVGGTSTGIAKKVRLVAVRVLDCTGVWSVSGVIAGVDWVTADVQKASGDPTKVGGRPASANMSLAGAYSATLNQAVENSIAAGVTYVIAAGNSTADACSYSPGSAPDALTIGATNRVDSLAYFSNRGACVDLLAPGVDIVSDWLDGGTHTMKGTSMAAPHVTGAAALYLAAHPGDSPAQVASALTSNATSGAIIGVPLGTPNLLLYTRAPAAPPPPPPVASFVYSCAGLTCSFTNTSTGATSYAWSFGDGTTSTLTNVSHTFPRRHASYTVTLTATNSIGATSSVSRVIDCRNKGCA</sequence>
<dbReference type="CDD" id="cd04077">
    <property type="entry name" value="Peptidases_S8_PCSK9_ProteinaseK_like"/>
    <property type="match status" value="1"/>
</dbReference>
<dbReference type="InterPro" id="IPR010259">
    <property type="entry name" value="S8pro/Inhibitor_I9"/>
</dbReference>
<dbReference type="InterPro" id="IPR036852">
    <property type="entry name" value="Peptidase_S8/S53_dom_sf"/>
</dbReference>
<name>W0RCF0_9BACT</name>
<dbReference type="InterPro" id="IPR035986">
    <property type="entry name" value="PKD_dom_sf"/>
</dbReference>
<dbReference type="InterPro" id="IPR022398">
    <property type="entry name" value="Peptidase_S8_His-AS"/>
</dbReference>
<dbReference type="OrthoDB" id="9798386at2"/>
<feature type="domain" description="PKD" evidence="8">
    <location>
        <begin position="444"/>
        <end position="492"/>
    </location>
</feature>
<dbReference type="PANTHER" id="PTHR43806">
    <property type="entry name" value="PEPTIDASE S8"/>
    <property type="match status" value="1"/>
</dbReference>
<dbReference type="STRING" id="861299.J421_0585"/>
<proteinExistence type="inferred from homology"/>
<dbReference type="Pfam" id="PF00082">
    <property type="entry name" value="Peptidase_S8"/>
    <property type="match status" value="1"/>
</dbReference>
<dbReference type="PANTHER" id="PTHR43806:SF11">
    <property type="entry name" value="CEREVISIN-RELATED"/>
    <property type="match status" value="1"/>
</dbReference>
<dbReference type="PROSITE" id="PS51257">
    <property type="entry name" value="PROKAR_LIPOPROTEIN"/>
    <property type="match status" value="1"/>
</dbReference>
<dbReference type="Proteomes" id="UP000019151">
    <property type="component" value="Chromosome"/>
</dbReference>
<feature type="active site" description="Charge relay system" evidence="5">
    <location>
        <position position="164"/>
    </location>
</feature>
<dbReference type="GO" id="GO:0005615">
    <property type="term" value="C:extracellular space"/>
    <property type="evidence" value="ECO:0007669"/>
    <property type="project" value="TreeGrafter"/>
</dbReference>
<dbReference type="Gene3D" id="3.40.50.200">
    <property type="entry name" value="Peptidase S8/S53 domain"/>
    <property type="match status" value="1"/>
</dbReference>
<dbReference type="Pfam" id="PF05922">
    <property type="entry name" value="Inhibitor_I9"/>
    <property type="match status" value="1"/>
</dbReference>
<dbReference type="FunFam" id="3.40.50.200:FF:000014">
    <property type="entry name" value="Proteinase K"/>
    <property type="match status" value="1"/>
</dbReference>
<dbReference type="PRINTS" id="PR00723">
    <property type="entry name" value="SUBTILISIN"/>
</dbReference>
<keyword evidence="10" id="KW-1185">Reference proteome</keyword>
<dbReference type="SUPFAM" id="SSF54897">
    <property type="entry name" value="Protease propeptides/inhibitors"/>
    <property type="match status" value="1"/>
</dbReference>
<dbReference type="KEGG" id="gba:J421_0585"/>
<feature type="active site" description="Charge relay system" evidence="5">
    <location>
        <position position="358"/>
    </location>
</feature>
<dbReference type="InterPro" id="IPR013783">
    <property type="entry name" value="Ig-like_fold"/>
</dbReference>
<dbReference type="PROSITE" id="PS50093">
    <property type="entry name" value="PKD"/>
    <property type="match status" value="1"/>
</dbReference>
<dbReference type="PROSITE" id="PS00137">
    <property type="entry name" value="SUBTILASE_HIS"/>
    <property type="match status" value="1"/>
</dbReference>
<dbReference type="EMBL" id="CP007128">
    <property type="protein sequence ID" value="AHG88122.1"/>
    <property type="molecule type" value="Genomic_DNA"/>
</dbReference>
<dbReference type="RefSeq" id="WP_158508641.1">
    <property type="nucleotide sequence ID" value="NZ_CP007128.1"/>
</dbReference>
<keyword evidence="4 5" id="KW-0720">Serine protease</keyword>
<dbReference type="Gene3D" id="3.30.70.80">
    <property type="entry name" value="Peptidase S8 propeptide/proteinase inhibitor I9"/>
    <property type="match status" value="1"/>
</dbReference>
<dbReference type="InterPro" id="IPR000209">
    <property type="entry name" value="Peptidase_S8/S53_dom"/>
</dbReference>
<evidence type="ECO:0000313" key="10">
    <source>
        <dbReference type="Proteomes" id="UP000019151"/>
    </source>
</evidence>
<dbReference type="InterPro" id="IPR034193">
    <property type="entry name" value="PCSK9_ProteinaseK-like"/>
</dbReference>
<evidence type="ECO:0000256" key="4">
    <source>
        <dbReference type="ARBA" id="ARBA00022825"/>
    </source>
</evidence>
<keyword evidence="7" id="KW-0732">Signal</keyword>
<feature type="active site" description="Charge relay system" evidence="5">
    <location>
        <position position="197"/>
    </location>
</feature>
<dbReference type="FunCoup" id="W0RCF0">
    <property type="interactions" value="276"/>
</dbReference>
<evidence type="ECO:0000259" key="8">
    <source>
        <dbReference type="PROSITE" id="PS50093"/>
    </source>
</evidence>
<feature type="signal peptide" evidence="7">
    <location>
        <begin position="1"/>
        <end position="20"/>
    </location>
</feature>
<evidence type="ECO:0000256" key="2">
    <source>
        <dbReference type="ARBA" id="ARBA00022670"/>
    </source>
</evidence>
<evidence type="ECO:0000256" key="6">
    <source>
        <dbReference type="RuleBase" id="RU003355"/>
    </source>
</evidence>
<dbReference type="InterPro" id="IPR022409">
    <property type="entry name" value="PKD/Chitinase_dom"/>
</dbReference>
<evidence type="ECO:0000256" key="5">
    <source>
        <dbReference type="PROSITE-ProRule" id="PRU01240"/>
    </source>
</evidence>
<dbReference type="CDD" id="cd00146">
    <property type="entry name" value="PKD"/>
    <property type="match status" value="1"/>
</dbReference>